<reference evidence="1" key="1">
    <citation type="journal article" date="2016" name="Nat. Genet.">
        <title>A high-quality carrot genome assembly provides new insights into carotenoid accumulation and asterid genome evolution.</title>
        <authorList>
            <person name="Iorizzo M."/>
            <person name="Ellison S."/>
            <person name="Senalik D."/>
            <person name="Zeng P."/>
            <person name="Satapoomin P."/>
            <person name="Huang J."/>
            <person name="Bowman M."/>
            <person name="Iovene M."/>
            <person name="Sanseverino W."/>
            <person name="Cavagnaro P."/>
            <person name="Yildiz M."/>
            <person name="Macko-Podgorni A."/>
            <person name="Moranska E."/>
            <person name="Grzebelus E."/>
            <person name="Grzebelus D."/>
            <person name="Ashrafi H."/>
            <person name="Zheng Z."/>
            <person name="Cheng S."/>
            <person name="Spooner D."/>
            <person name="Van Deynze A."/>
            <person name="Simon P."/>
        </authorList>
    </citation>
    <scope>NUCLEOTIDE SEQUENCE</scope>
    <source>
        <tissue evidence="1">Leaf</tissue>
    </source>
</reference>
<proteinExistence type="predicted"/>
<protein>
    <submittedName>
        <fullName evidence="1">Uncharacterized protein</fullName>
    </submittedName>
</protein>
<gene>
    <name evidence="1" type="ORF">DCAR_0104313</name>
</gene>
<name>A0AAF1AM24_DAUCS</name>
<dbReference type="AlphaFoldDB" id="A0AAF1AM24"/>
<accession>A0AAF1AM24</accession>
<reference evidence="1" key="2">
    <citation type="submission" date="2022-03" db="EMBL/GenBank/DDBJ databases">
        <title>Draft title - Genomic analysis of global carrot germplasm unveils the trajectory of domestication and the origin of high carotenoid orange carrot.</title>
        <authorList>
            <person name="Iorizzo M."/>
            <person name="Ellison S."/>
            <person name="Senalik D."/>
            <person name="Macko-Podgorni A."/>
            <person name="Grzebelus D."/>
            <person name="Bostan H."/>
            <person name="Rolling W."/>
            <person name="Curaba J."/>
            <person name="Simon P."/>
        </authorList>
    </citation>
    <scope>NUCLEOTIDE SEQUENCE</scope>
    <source>
        <tissue evidence="1">Leaf</tissue>
    </source>
</reference>
<dbReference type="Proteomes" id="UP000077755">
    <property type="component" value="Chromosome 1"/>
</dbReference>
<dbReference type="EMBL" id="CP093343">
    <property type="protein sequence ID" value="WOG85126.1"/>
    <property type="molecule type" value="Genomic_DNA"/>
</dbReference>
<keyword evidence="2" id="KW-1185">Reference proteome</keyword>
<sequence length="161" mass="17656">MLHSDKNYCIMSSSLLFTSKLQSIEANARLLQEDFSPPAASTTQHLQLDDQDSTRPWQLFTSEDIILGYKPKSVRKRKKYGGKKNISGNSANRFSYPLSPLSPPNSANTSYPTHAIPGTVNQGISSLSVGGLHQNMQVLGLLINASPVYQMKMGDLSVEVN</sequence>
<organism evidence="1 2">
    <name type="scientific">Daucus carota subsp. sativus</name>
    <name type="common">Carrot</name>
    <dbReference type="NCBI Taxonomy" id="79200"/>
    <lineage>
        <taxon>Eukaryota</taxon>
        <taxon>Viridiplantae</taxon>
        <taxon>Streptophyta</taxon>
        <taxon>Embryophyta</taxon>
        <taxon>Tracheophyta</taxon>
        <taxon>Spermatophyta</taxon>
        <taxon>Magnoliopsida</taxon>
        <taxon>eudicotyledons</taxon>
        <taxon>Gunneridae</taxon>
        <taxon>Pentapetalae</taxon>
        <taxon>asterids</taxon>
        <taxon>campanulids</taxon>
        <taxon>Apiales</taxon>
        <taxon>Apiaceae</taxon>
        <taxon>Apioideae</taxon>
        <taxon>Scandiceae</taxon>
        <taxon>Daucinae</taxon>
        <taxon>Daucus</taxon>
        <taxon>Daucus sect. Daucus</taxon>
    </lineage>
</organism>
<evidence type="ECO:0000313" key="1">
    <source>
        <dbReference type="EMBL" id="WOG85126.1"/>
    </source>
</evidence>
<evidence type="ECO:0000313" key="2">
    <source>
        <dbReference type="Proteomes" id="UP000077755"/>
    </source>
</evidence>